<dbReference type="EMBL" id="KV417487">
    <property type="protein sequence ID" value="KZP31876.1"/>
    <property type="molecule type" value="Genomic_DNA"/>
</dbReference>
<dbReference type="Proteomes" id="UP000076532">
    <property type="component" value="Unassembled WGS sequence"/>
</dbReference>
<dbReference type="AlphaFoldDB" id="A0A166UNS4"/>
<evidence type="ECO:0000313" key="1">
    <source>
        <dbReference type="EMBL" id="KZP31876.1"/>
    </source>
</evidence>
<protein>
    <submittedName>
        <fullName evidence="1">Uncharacterized protein</fullName>
    </submittedName>
</protein>
<evidence type="ECO:0000313" key="2">
    <source>
        <dbReference type="Proteomes" id="UP000076532"/>
    </source>
</evidence>
<organism evidence="1 2">
    <name type="scientific">Athelia psychrophila</name>
    <dbReference type="NCBI Taxonomy" id="1759441"/>
    <lineage>
        <taxon>Eukaryota</taxon>
        <taxon>Fungi</taxon>
        <taxon>Dikarya</taxon>
        <taxon>Basidiomycota</taxon>
        <taxon>Agaricomycotina</taxon>
        <taxon>Agaricomycetes</taxon>
        <taxon>Agaricomycetidae</taxon>
        <taxon>Atheliales</taxon>
        <taxon>Atheliaceae</taxon>
        <taxon>Athelia</taxon>
    </lineage>
</organism>
<gene>
    <name evidence="1" type="ORF">FIBSPDRAFT_882769</name>
</gene>
<keyword evidence="2" id="KW-1185">Reference proteome</keyword>
<name>A0A166UNS4_9AGAM</name>
<sequence length="240" mass="26601">MPAMAGLYLDACGDSSAAVPNICVFMRASCDCELIGFHATPALVHDCEDQQVEKVLRHARFVSLQAGCFEVHLCGKTMVASGEVVSSIRSWAMSMGKLRGDRSNFLHGTLTRYKYRLMNLPHGGSNCDNPHHPSRFLLPTSRAPIHSKNADYNFAVLSAICDTSISTGFGVTLLPRFSIHDAQEDHYESLAKRKKMVMNWSSLSRSPSTRVLPSVTLDNAVQHFHQIVRIDNAVLNNRQE</sequence>
<reference evidence="1 2" key="1">
    <citation type="journal article" date="2016" name="Mol. Biol. Evol.">
        <title>Comparative Genomics of Early-Diverging Mushroom-Forming Fungi Provides Insights into the Origins of Lignocellulose Decay Capabilities.</title>
        <authorList>
            <person name="Nagy L.G."/>
            <person name="Riley R."/>
            <person name="Tritt A."/>
            <person name="Adam C."/>
            <person name="Daum C."/>
            <person name="Floudas D."/>
            <person name="Sun H."/>
            <person name="Yadav J.S."/>
            <person name="Pangilinan J."/>
            <person name="Larsson K.H."/>
            <person name="Matsuura K."/>
            <person name="Barry K."/>
            <person name="Labutti K."/>
            <person name="Kuo R."/>
            <person name="Ohm R.A."/>
            <person name="Bhattacharya S.S."/>
            <person name="Shirouzu T."/>
            <person name="Yoshinaga Y."/>
            <person name="Martin F.M."/>
            <person name="Grigoriev I.V."/>
            <person name="Hibbett D.S."/>
        </authorList>
    </citation>
    <scope>NUCLEOTIDE SEQUENCE [LARGE SCALE GENOMIC DNA]</scope>
    <source>
        <strain evidence="1 2">CBS 109695</strain>
    </source>
</reference>
<accession>A0A166UNS4</accession>
<proteinExistence type="predicted"/>